<dbReference type="EMBL" id="KI676345">
    <property type="protein sequence ID" value="ETL26014.1"/>
    <property type="molecule type" value="Genomic_DNA"/>
</dbReference>
<organism evidence="1">
    <name type="scientific">Phytophthora nicotianae</name>
    <name type="common">Potato buckeye rot agent</name>
    <name type="synonym">Phytophthora parasitica</name>
    <dbReference type="NCBI Taxonomy" id="4792"/>
    <lineage>
        <taxon>Eukaryota</taxon>
        <taxon>Sar</taxon>
        <taxon>Stramenopiles</taxon>
        <taxon>Oomycota</taxon>
        <taxon>Peronosporomycetes</taxon>
        <taxon>Peronosporales</taxon>
        <taxon>Peronosporaceae</taxon>
        <taxon>Phytophthora</taxon>
    </lineage>
</organism>
<dbReference type="Proteomes" id="UP000053864">
    <property type="component" value="Unassembled WGS sequence"/>
</dbReference>
<dbReference type="Proteomes" id="UP000054532">
    <property type="component" value="Unassembled WGS sequence"/>
</dbReference>
<feature type="non-terminal residue" evidence="1">
    <location>
        <position position="1"/>
    </location>
</feature>
<evidence type="ECO:0000313" key="1">
    <source>
        <dbReference type="EMBL" id="ETL26014.1"/>
    </source>
</evidence>
<gene>
    <name evidence="2" type="ORF">L914_20108</name>
    <name evidence="1" type="ORF">L916_20209</name>
</gene>
<dbReference type="EMBL" id="KI696310">
    <property type="protein sequence ID" value="ETM32476.1"/>
    <property type="molecule type" value="Genomic_DNA"/>
</dbReference>
<name>W2HVK6_PHYNI</name>
<dbReference type="AlphaFoldDB" id="W2HVK6"/>
<sequence length="88" mass="9650">EAVLDYEPLPDTTLLPPTSKERPLISKYGTCQYNTVTHPIVELYAAGQHEAIGFLPDNRAGGMPCFGAVADFYSSKHMGKNTLAFVYI</sequence>
<protein>
    <submittedName>
        <fullName evidence="1">Uncharacterized protein</fullName>
    </submittedName>
</protein>
<evidence type="ECO:0000313" key="2">
    <source>
        <dbReference type="EMBL" id="ETM32476.1"/>
    </source>
</evidence>
<proteinExistence type="predicted"/>
<accession>W2HVK6</accession>
<reference evidence="2" key="2">
    <citation type="submission" date="2013-11" db="EMBL/GenBank/DDBJ databases">
        <title>The Genome Sequence of Phytophthora parasitica IAC_01/95.</title>
        <authorList>
            <consortium name="The Broad Institute Genomics Platform"/>
            <person name="Russ C."/>
            <person name="Tyler B."/>
            <person name="Panabieres F."/>
            <person name="Shan W."/>
            <person name="Tripathy S."/>
            <person name="Grunwald N."/>
            <person name="Machado M."/>
            <person name="Johnson C.S."/>
            <person name="Arredondo F."/>
            <person name="Hong C."/>
            <person name="Coffey M."/>
            <person name="Young S.K."/>
            <person name="Zeng Q."/>
            <person name="Gargeya S."/>
            <person name="Fitzgerald M."/>
            <person name="Abouelleil A."/>
            <person name="Alvarado L."/>
            <person name="Chapman S.B."/>
            <person name="Gainer-Dewar J."/>
            <person name="Goldberg J."/>
            <person name="Griggs A."/>
            <person name="Gujja S."/>
            <person name="Hansen M."/>
            <person name="Howarth C."/>
            <person name="Imamovic A."/>
            <person name="Ireland A."/>
            <person name="Larimer J."/>
            <person name="McCowan C."/>
            <person name="Murphy C."/>
            <person name="Pearson M."/>
            <person name="Poon T.W."/>
            <person name="Priest M."/>
            <person name="Roberts A."/>
            <person name="Saif S."/>
            <person name="Shea T."/>
            <person name="Sykes S."/>
            <person name="Wortman J."/>
            <person name="Nusbaum C."/>
            <person name="Birren B."/>
        </authorList>
    </citation>
    <scope>NUCLEOTIDE SEQUENCE [LARGE SCALE GENOMIC DNA]</scope>
    <source>
        <strain evidence="2">IAC_01/95</strain>
    </source>
</reference>
<reference evidence="1" key="1">
    <citation type="submission" date="2013-11" db="EMBL/GenBank/DDBJ databases">
        <title>The Genome Sequence of Phytophthora parasitica CJ05E6.</title>
        <authorList>
            <consortium name="The Broad Institute Genomics Platform"/>
            <person name="Russ C."/>
            <person name="Tyler B."/>
            <person name="Panabieres F."/>
            <person name="Shan W."/>
            <person name="Tripathy S."/>
            <person name="Grunwald N."/>
            <person name="Machado M."/>
            <person name="Johnson C.S."/>
            <person name="Arredondo F."/>
            <person name="Hong C."/>
            <person name="Coffey M."/>
            <person name="Young S.K."/>
            <person name="Zeng Q."/>
            <person name="Gargeya S."/>
            <person name="Fitzgerald M."/>
            <person name="Abouelleil A."/>
            <person name="Alvarado L."/>
            <person name="Chapman S.B."/>
            <person name="Gainer-Dewar J."/>
            <person name="Goldberg J."/>
            <person name="Griggs A."/>
            <person name="Gujja S."/>
            <person name="Hansen M."/>
            <person name="Howarth C."/>
            <person name="Imamovic A."/>
            <person name="Ireland A."/>
            <person name="Larimer J."/>
            <person name="McCowan C."/>
            <person name="Murphy C."/>
            <person name="Pearson M."/>
            <person name="Poon T.W."/>
            <person name="Priest M."/>
            <person name="Roberts A."/>
            <person name="Saif S."/>
            <person name="Shea T."/>
            <person name="Sykes S."/>
            <person name="Wortman J."/>
            <person name="Nusbaum C."/>
            <person name="Birren B."/>
        </authorList>
    </citation>
    <scope>NUCLEOTIDE SEQUENCE [LARGE SCALE GENOMIC DNA]</scope>
    <source>
        <strain evidence="1">CJ05E6</strain>
    </source>
</reference>